<dbReference type="AlphaFoldDB" id="A0A367G664"/>
<dbReference type="InterPro" id="IPR038056">
    <property type="entry name" value="YjbR-like_sf"/>
</dbReference>
<evidence type="ECO:0000313" key="2">
    <source>
        <dbReference type="Proteomes" id="UP000253208"/>
    </source>
</evidence>
<dbReference type="RefSeq" id="WP_114001548.1">
    <property type="nucleotide sequence ID" value="NZ_PSQG01000002.1"/>
</dbReference>
<name>A0A367G664_9FIRM</name>
<dbReference type="PANTHER" id="PTHR35145:SF1">
    <property type="entry name" value="CYTOPLASMIC PROTEIN"/>
    <property type="match status" value="1"/>
</dbReference>
<proteinExistence type="predicted"/>
<protein>
    <submittedName>
        <fullName evidence="1">MmcQ protein</fullName>
    </submittedName>
</protein>
<dbReference type="Gene3D" id="3.90.1150.30">
    <property type="match status" value="1"/>
</dbReference>
<comment type="caution">
    <text evidence="1">The sequence shown here is derived from an EMBL/GenBank/DDBJ whole genome shotgun (WGS) entry which is preliminary data.</text>
</comment>
<gene>
    <name evidence="1" type="ORF">C4886_01970</name>
</gene>
<dbReference type="Proteomes" id="UP000253208">
    <property type="component" value="Unassembled WGS sequence"/>
</dbReference>
<reference evidence="1 2" key="1">
    <citation type="submission" date="2018-02" db="EMBL/GenBank/DDBJ databases">
        <title>Complete genome sequencing of Faecalibacterium prausnitzii strains isolated from the human gut.</title>
        <authorList>
            <person name="Fitzgerald B.C."/>
            <person name="Shkoporov A.N."/>
            <person name="Ross P.R."/>
            <person name="Hill C."/>
        </authorList>
    </citation>
    <scope>NUCLEOTIDE SEQUENCE [LARGE SCALE GENOMIC DNA]</scope>
    <source>
        <strain evidence="1 2">APC942/31-1</strain>
    </source>
</reference>
<evidence type="ECO:0000313" key="1">
    <source>
        <dbReference type="EMBL" id="RCH46150.1"/>
    </source>
</evidence>
<sequence>MDRQEVFGLVRKKYGTEPDYPWGDWNAVLRHKDTGKWYGVILEVKGSRIGLGDERIVDVLNVKADPVLIGSLLPLPGYFSAYHMNKENWISILLGESDLDKNIRNLLQMSYELTEEKK</sequence>
<dbReference type="InterPro" id="IPR007351">
    <property type="entry name" value="YjbR"/>
</dbReference>
<dbReference type="SUPFAM" id="SSF142906">
    <property type="entry name" value="YjbR-like"/>
    <property type="match status" value="1"/>
</dbReference>
<dbReference type="InterPro" id="IPR058532">
    <property type="entry name" value="YjbR/MT2646/Rv2570-like"/>
</dbReference>
<organism evidence="1 2">
    <name type="scientific">Blautia obeum</name>
    <dbReference type="NCBI Taxonomy" id="40520"/>
    <lineage>
        <taxon>Bacteria</taxon>
        <taxon>Bacillati</taxon>
        <taxon>Bacillota</taxon>
        <taxon>Clostridia</taxon>
        <taxon>Lachnospirales</taxon>
        <taxon>Lachnospiraceae</taxon>
        <taxon>Blautia</taxon>
    </lineage>
</organism>
<dbReference type="Pfam" id="PF04237">
    <property type="entry name" value="YjbR"/>
    <property type="match status" value="1"/>
</dbReference>
<accession>A0A367G664</accession>
<dbReference type="PANTHER" id="PTHR35145">
    <property type="entry name" value="CYTOPLASMIC PROTEIN-RELATED"/>
    <property type="match status" value="1"/>
</dbReference>
<dbReference type="EMBL" id="PSQG01000002">
    <property type="protein sequence ID" value="RCH46150.1"/>
    <property type="molecule type" value="Genomic_DNA"/>
</dbReference>